<accession>A0A1J5S260</accession>
<sequence>MPRPITLLLCLALAACSSLAERQALGPRLAQKAGWQWRVLEGGAFRLAAATAPLAASPRLVVFLEGDGFAYVRPTQPSRNPTPSDPVALRLALAQPRGAPALNLAWLGRPCQYVSSPACRTADWTRRRYAPEILDSVNAALDQLKRQSGARTLVLVGYSGGGAIAALLAARRTDVAALITVVADLDLGYWTRRDGLSPLTGSLDPAEAAPALAALPQAHFAGGDDAVVGPDVTRAYLRRLPPGAPARLLVIPGFTHACCWSRDWPSLQRQVADLLRDSAVRPAAPRR</sequence>
<proteinExistence type="predicted"/>
<feature type="domain" description="AB hydrolase-1" evidence="1">
    <location>
        <begin position="133"/>
        <end position="186"/>
    </location>
</feature>
<dbReference type="InterPro" id="IPR000073">
    <property type="entry name" value="AB_hydrolase_1"/>
</dbReference>
<evidence type="ECO:0000313" key="2">
    <source>
        <dbReference type="EMBL" id="OIQ98316.1"/>
    </source>
</evidence>
<dbReference type="PROSITE" id="PS51257">
    <property type="entry name" value="PROKAR_LIPOPROTEIN"/>
    <property type="match status" value="1"/>
</dbReference>
<dbReference type="AlphaFoldDB" id="A0A1J5S260"/>
<reference evidence="2" key="1">
    <citation type="submission" date="2016-10" db="EMBL/GenBank/DDBJ databases">
        <title>Sequence of Gallionella enrichment culture.</title>
        <authorList>
            <person name="Poehlein A."/>
            <person name="Muehling M."/>
            <person name="Daniel R."/>
        </authorList>
    </citation>
    <scope>NUCLEOTIDE SEQUENCE</scope>
</reference>
<protein>
    <submittedName>
        <fullName evidence="2">Alpha/beta hydrolase family protein</fullName>
    </submittedName>
</protein>
<organism evidence="2">
    <name type="scientific">mine drainage metagenome</name>
    <dbReference type="NCBI Taxonomy" id="410659"/>
    <lineage>
        <taxon>unclassified sequences</taxon>
        <taxon>metagenomes</taxon>
        <taxon>ecological metagenomes</taxon>
    </lineage>
</organism>
<dbReference type="Pfam" id="PF00561">
    <property type="entry name" value="Abhydrolase_1"/>
    <property type="match status" value="1"/>
</dbReference>
<dbReference type="Gene3D" id="3.40.50.1820">
    <property type="entry name" value="alpha/beta hydrolase"/>
    <property type="match status" value="1"/>
</dbReference>
<gene>
    <name evidence="2" type="ORF">GALL_195940</name>
</gene>
<evidence type="ECO:0000259" key="1">
    <source>
        <dbReference type="Pfam" id="PF00561"/>
    </source>
</evidence>
<dbReference type="SUPFAM" id="SSF53474">
    <property type="entry name" value="alpha/beta-Hydrolases"/>
    <property type="match status" value="1"/>
</dbReference>
<dbReference type="GO" id="GO:0016787">
    <property type="term" value="F:hydrolase activity"/>
    <property type="evidence" value="ECO:0007669"/>
    <property type="project" value="UniProtKB-KW"/>
</dbReference>
<name>A0A1J5S260_9ZZZZ</name>
<dbReference type="EMBL" id="MLJW01000120">
    <property type="protein sequence ID" value="OIQ98316.1"/>
    <property type="molecule type" value="Genomic_DNA"/>
</dbReference>
<comment type="caution">
    <text evidence="2">The sequence shown here is derived from an EMBL/GenBank/DDBJ whole genome shotgun (WGS) entry which is preliminary data.</text>
</comment>
<dbReference type="InterPro" id="IPR029058">
    <property type="entry name" value="AB_hydrolase_fold"/>
</dbReference>
<keyword evidence="2" id="KW-0378">Hydrolase</keyword>